<evidence type="ECO:0000313" key="22">
    <source>
        <dbReference type="Proteomes" id="UP001501470"/>
    </source>
</evidence>
<comment type="cofactor">
    <cofactor evidence="2">
        <name>[4Fe-4S] cluster</name>
        <dbReference type="ChEBI" id="CHEBI:49883"/>
    </cofactor>
</comment>
<keyword evidence="19" id="KW-0472">Membrane</keyword>
<evidence type="ECO:0000256" key="19">
    <source>
        <dbReference type="SAM" id="Phobius"/>
    </source>
</evidence>
<keyword evidence="16" id="KW-0411">Iron-sulfur</keyword>
<keyword evidence="10" id="KW-0479">Metal-binding</keyword>
<feature type="transmembrane region" description="Helical" evidence="19">
    <location>
        <begin position="120"/>
        <end position="139"/>
    </location>
</feature>
<comment type="subcellular location">
    <subcellularLocation>
        <location evidence="3">Cytoplasm</location>
    </subcellularLocation>
</comment>
<evidence type="ECO:0000256" key="14">
    <source>
        <dbReference type="ARBA" id="ARBA00023004"/>
    </source>
</evidence>
<evidence type="ECO:0000256" key="15">
    <source>
        <dbReference type="ARBA" id="ARBA00023012"/>
    </source>
</evidence>
<dbReference type="CDD" id="cd16917">
    <property type="entry name" value="HATPase_UhpB-NarQ-NarX-like"/>
    <property type="match status" value="1"/>
</dbReference>
<dbReference type="Proteomes" id="UP001501470">
    <property type="component" value="Unassembled WGS sequence"/>
</dbReference>
<keyword evidence="7" id="KW-0963">Cytoplasm</keyword>
<dbReference type="PRINTS" id="PR00344">
    <property type="entry name" value="BCTRLSENSOR"/>
</dbReference>
<evidence type="ECO:0000256" key="11">
    <source>
        <dbReference type="ARBA" id="ARBA00022741"/>
    </source>
</evidence>
<feature type="transmembrane region" description="Helical" evidence="19">
    <location>
        <begin position="50"/>
        <end position="69"/>
    </location>
</feature>
<dbReference type="InterPro" id="IPR004358">
    <property type="entry name" value="Sig_transdc_His_kin-like_C"/>
</dbReference>
<keyword evidence="19" id="KW-1133">Transmembrane helix</keyword>
<evidence type="ECO:0000256" key="1">
    <source>
        <dbReference type="ARBA" id="ARBA00000085"/>
    </source>
</evidence>
<keyword evidence="11" id="KW-0547">Nucleotide-binding</keyword>
<keyword evidence="13" id="KW-0067">ATP-binding</keyword>
<feature type="domain" description="Histidine kinase" evidence="20">
    <location>
        <begin position="182"/>
        <end position="379"/>
    </location>
</feature>
<evidence type="ECO:0000259" key="20">
    <source>
        <dbReference type="PROSITE" id="PS50109"/>
    </source>
</evidence>
<evidence type="ECO:0000256" key="10">
    <source>
        <dbReference type="ARBA" id="ARBA00022723"/>
    </source>
</evidence>
<keyword evidence="9" id="KW-0808">Transferase</keyword>
<name>A0ABN2AS09_9ACTN</name>
<dbReference type="PANTHER" id="PTHR24421:SF10">
    <property type="entry name" value="NITRATE_NITRITE SENSOR PROTEIN NARQ"/>
    <property type="match status" value="1"/>
</dbReference>
<evidence type="ECO:0000256" key="3">
    <source>
        <dbReference type="ARBA" id="ARBA00004496"/>
    </source>
</evidence>
<evidence type="ECO:0000256" key="7">
    <source>
        <dbReference type="ARBA" id="ARBA00022490"/>
    </source>
</evidence>
<evidence type="ECO:0000313" key="21">
    <source>
        <dbReference type="EMBL" id="GAA1523810.1"/>
    </source>
</evidence>
<dbReference type="Pfam" id="PF02518">
    <property type="entry name" value="HATPase_c"/>
    <property type="match status" value="1"/>
</dbReference>
<keyword evidence="22" id="KW-1185">Reference proteome</keyword>
<evidence type="ECO:0000256" key="12">
    <source>
        <dbReference type="ARBA" id="ARBA00022777"/>
    </source>
</evidence>
<evidence type="ECO:0000256" key="13">
    <source>
        <dbReference type="ARBA" id="ARBA00022840"/>
    </source>
</evidence>
<feature type="transmembrane region" description="Helical" evidence="19">
    <location>
        <begin position="28"/>
        <end position="44"/>
    </location>
</feature>
<keyword evidence="6" id="KW-0004">4Fe-4S</keyword>
<comment type="catalytic activity">
    <reaction evidence="1">
        <text>ATP + protein L-histidine = ADP + protein N-phospho-L-histidine.</text>
        <dbReference type="EC" id="2.7.13.3"/>
    </reaction>
</comment>
<evidence type="ECO:0000256" key="17">
    <source>
        <dbReference type="ARBA" id="ARBA00024827"/>
    </source>
</evidence>
<keyword evidence="19" id="KW-0812">Transmembrane</keyword>
<evidence type="ECO:0000256" key="4">
    <source>
        <dbReference type="ARBA" id="ARBA00012438"/>
    </source>
</evidence>
<dbReference type="PANTHER" id="PTHR24421">
    <property type="entry name" value="NITRATE/NITRITE SENSOR PROTEIN NARX-RELATED"/>
    <property type="match status" value="1"/>
</dbReference>
<dbReference type="InterPro" id="IPR011712">
    <property type="entry name" value="Sig_transdc_His_kin_sub3_dim/P"/>
</dbReference>
<dbReference type="SUPFAM" id="SSF55874">
    <property type="entry name" value="ATPase domain of HSP90 chaperone/DNA topoisomerase II/histidine kinase"/>
    <property type="match status" value="1"/>
</dbReference>
<evidence type="ECO:0000256" key="16">
    <source>
        <dbReference type="ARBA" id="ARBA00023014"/>
    </source>
</evidence>
<dbReference type="InterPro" id="IPR017205">
    <property type="entry name" value="Sig_transdc_His_kinase_ChrS"/>
</dbReference>
<evidence type="ECO:0000256" key="5">
    <source>
        <dbReference type="ARBA" id="ARBA00017322"/>
    </source>
</evidence>
<dbReference type="RefSeq" id="WP_344503993.1">
    <property type="nucleotide sequence ID" value="NZ_BAAAQD010000008.1"/>
</dbReference>
<keyword evidence="12" id="KW-0418">Kinase</keyword>
<evidence type="ECO:0000256" key="6">
    <source>
        <dbReference type="ARBA" id="ARBA00022485"/>
    </source>
</evidence>
<sequence length="379" mass="39295">MTFGLWDALHVAVVGSVVGFMLADPPGSVLACVLVVACLGWYLVFRLVQFATPLFVAVLALLHLTAVWLDHTAAFALFAWAAMLFAALPLRPAIAVVAVLDLVPVPLAYLRDGTLTRVHGLIPLTVLGLAFAIVSGTYIDRLADQNEERAAMIAELSASRAEVARLSHEAGVLTERARLAAEIHDTLAQGFTSIIALAQAATDPAQTARRLEQVVGTARDNLAEARALVAALSPADLHTAGLVAAVRRQLSRLAAETGIRTACHLPSPAGALIDLPTARQVVLLRSLQEALTNVRKHAGATTVDVWLTTTGTSVVLTVTDDGAGFTAPSSGSAVAFSVPGAPAAGYGLAGMRARVEDAGGTCTIESRPGAGTTITVELA</sequence>
<dbReference type="InterPro" id="IPR003594">
    <property type="entry name" value="HATPase_dom"/>
</dbReference>
<accession>A0ABN2AS09</accession>
<evidence type="ECO:0000256" key="18">
    <source>
        <dbReference type="ARBA" id="ARBA00030800"/>
    </source>
</evidence>
<evidence type="ECO:0000256" key="9">
    <source>
        <dbReference type="ARBA" id="ARBA00022679"/>
    </source>
</evidence>
<dbReference type="Gene3D" id="3.30.565.10">
    <property type="entry name" value="Histidine kinase-like ATPase, C-terminal domain"/>
    <property type="match status" value="1"/>
</dbReference>
<dbReference type="PIRSF" id="PIRSF037434">
    <property type="entry name" value="STHK_ChrS"/>
    <property type="match status" value="1"/>
</dbReference>
<keyword evidence="14" id="KW-0408">Iron</keyword>
<dbReference type="Gene3D" id="1.20.5.1930">
    <property type="match status" value="1"/>
</dbReference>
<keyword evidence="15" id="KW-0902">Two-component regulatory system</keyword>
<comment type="caution">
    <text evidence="21">The sequence shown here is derived from an EMBL/GenBank/DDBJ whole genome shotgun (WGS) entry which is preliminary data.</text>
</comment>
<dbReference type="Pfam" id="PF07730">
    <property type="entry name" value="HisKA_3"/>
    <property type="match status" value="1"/>
</dbReference>
<dbReference type="InterPro" id="IPR036890">
    <property type="entry name" value="HATPase_C_sf"/>
</dbReference>
<protein>
    <recommendedName>
        <fullName evidence="5">Oxygen sensor histidine kinase NreB</fullName>
        <ecNumber evidence="4">2.7.13.3</ecNumber>
    </recommendedName>
    <alternativeName>
        <fullName evidence="18">Nitrogen regulation protein B</fullName>
    </alternativeName>
</protein>
<dbReference type="PROSITE" id="PS50109">
    <property type="entry name" value="HIS_KIN"/>
    <property type="match status" value="1"/>
</dbReference>
<reference evidence="21 22" key="1">
    <citation type="journal article" date="2019" name="Int. J. Syst. Evol. Microbiol.">
        <title>The Global Catalogue of Microorganisms (GCM) 10K type strain sequencing project: providing services to taxonomists for standard genome sequencing and annotation.</title>
        <authorList>
            <consortium name="The Broad Institute Genomics Platform"/>
            <consortium name="The Broad Institute Genome Sequencing Center for Infectious Disease"/>
            <person name="Wu L."/>
            <person name="Ma J."/>
        </authorList>
    </citation>
    <scope>NUCLEOTIDE SEQUENCE [LARGE SCALE GENOMIC DNA]</scope>
    <source>
        <strain evidence="21 22">JCM 15933</strain>
    </source>
</reference>
<feature type="transmembrane region" description="Helical" evidence="19">
    <location>
        <begin position="76"/>
        <end position="100"/>
    </location>
</feature>
<evidence type="ECO:0000256" key="2">
    <source>
        <dbReference type="ARBA" id="ARBA00001966"/>
    </source>
</evidence>
<keyword evidence="8" id="KW-0597">Phosphoprotein</keyword>
<proteinExistence type="predicted"/>
<dbReference type="EC" id="2.7.13.3" evidence="4"/>
<dbReference type="InterPro" id="IPR050482">
    <property type="entry name" value="Sensor_HK_TwoCompSys"/>
</dbReference>
<organism evidence="21 22">
    <name type="scientific">Dactylosporangium maewongense</name>
    <dbReference type="NCBI Taxonomy" id="634393"/>
    <lineage>
        <taxon>Bacteria</taxon>
        <taxon>Bacillati</taxon>
        <taxon>Actinomycetota</taxon>
        <taxon>Actinomycetes</taxon>
        <taxon>Micromonosporales</taxon>
        <taxon>Micromonosporaceae</taxon>
        <taxon>Dactylosporangium</taxon>
    </lineage>
</organism>
<comment type="function">
    <text evidence="17">Member of the two-component regulatory system NreB/NreC involved in the control of dissimilatory nitrate/nitrite reduction in response to oxygen. NreB functions as a direct oxygen sensor histidine kinase which is autophosphorylated, in the absence of oxygen, probably at the conserved histidine residue, and transfers its phosphate group probably to a conserved aspartate residue of NreC. NreB/NreC activates the expression of the nitrate (narGHJI) and nitrite (nir) reductase operons, as well as the putative nitrate transporter gene narT.</text>
</comment>
<evidence type="ECO:0000256" key="8">
    <source>
        <dbReference type="ARBA" id="ARBA00022553"/>
    </source>
</evidence>
<dbReference type="EMBL" id="BAAAQD010000008">
    <property type="protein sequence ID" value="GAA1523810.1"/>
    <property type="molecule type" value="Genomic_DNA"/>
</dbReference>
<dbReference type="InterPro" id="IPR005467">
    <property type="entry name" value="His_kinase_dom"/>
</dbReference>
<gene>
    <name evidence="21" type="ORF">GCM10009827_045330</name>
</gene>